<dbReference type="Gramene" id="GBG66987">
    <property type="protein sequence ID" value="GBG66987"/>
    <property type="gene ID" value="CBR_g74673"/>
</dbReference>
<sequence>MVDTLTEATPQGEGTGRSPPVVPQAGRDYWEDEDRIRDMLQMCFDKGIYPTEIDPVEMIMEEREVRFKLNVSLDEIKVKWLKERTVTVIYKDAARFLPKNIKDDLVRAFEDGWVIGNENLGGNVRRGRVKIEGPGVASYVAKAREVVEFMLAEGQVDIKIGADTYKILLKPWMTRAEFRDLRRRGRERVLGIQRQSSLLPFERKKRSKKAPRVTKEKTSGKKVRKATKYSGKRTKPPKKEAIASIVRGSRAKKKKKKTKEKRRTKKDLRNRSGKLCRKKRCARARRLKIRRRPAKEKKSRQGGGN</sequence>
<feature type="compositionally biased region" description="Basic residues" evidence="1">
    <location>
        <begin position="220"/>
        <end position="236"/>
    </location>
</feature>
<name>A0A388KAD6_CHABU</name>
<dbReference type="AlphaFoldDB" id="A0A388KAD6"/>
<comment type="caution">
    <text evidence="2">The sequence shown here is derived from an EMBL/GenBank/DDBJ whole genome shotgun (WGS) entry which is preliminary data.</text>
</comment>
<reference evidence="2 3" key="1">
    <citation type="journal article" date="2018" name="Cell">
        <title>The Chara Genome: Secondary Complexity and Implications for Plant Terrestrialization.</title>
        <authorList>
            <person name="Nishiyama T."/>
            <person name="Sakayama H."/>
            <person name="Vries J.D."/>
            <person name="Buschmann H."/>
            <person name="Saint-Marcoux D."/>
            <person name="Ullrich K.K."/>
            <person name="Haas F.B."/>
            <person name="Vanderstraeten L."/>
            <person name="Becker D."/>
            <person name="Lang D."/>
            <person name="Vosolsobe S."/>
            <person name="Rombauts S."/>
            <person name="Wilhelmsson P.K.I."/>
            <person name="Janitza P."/>
            <person name="Kern R."/>
            <person name="Heyl A."/>
            <person name="Rumpler F."/>
            <person name="Villalobos L.I.A.C."/>
            <person name="Clay J.M."/>
            <person name="Skokan R."/>
            <person name="Toyoda A."/>
            <person name="Suzuki Y."/>
            <person name="Kagoshima H."/>
            <person name="Schijlen E."/>
            <person name="Tajeshwar N."/>
            <person name="Catarino B."/>
            <person name="Hetherington A.J."/>
            <person name="Saltykova A."/>
            <person name="Bonnot C."/>
            <person name="Breuninger H."/>
            <person name="Symeonidi A."/>
            <person name="Radhakrishnan G.V."/>
            <person name="Van Nieuwerburgh F."/>
            <person name="Deforce D."/>
            <person name="Chang C."/>
            <person name="Karol K.G."/>
            <person name="Hedrich R."/>
            <person name="Ulvskov P."/>
            <person name="Glockner G."/>
            <person name="Delwiche C.F."/>
            <person name="Petrasek J."/>
            <person name="Van de Peer Y."/>
            <person name="Friml J."/>
            <person name="Beilby M."/>
            <person name="Dolan L."/>
            <person name="Kohara Y."/>
            <person name="Sugano S."/>
            <person name="Fujiyama A."/>
            <person name="Delaux P.-M."/>
            <person name="Quint M."/>
            <person name="TheiBen G."/>
            <person name="Hagemann M."/>
            <person name="Harholt J."/>
            <person name="Dunand C."/>
            <person name="Zachgo S."/>
            <person name="Langdale J."/>
            <person name="Maumus F."/>
            <person name="Straeten D.V.D."/>
            <person name="Gould S.B."/>
            <person name="Rensing S.A."/>
        </authorList>
    </citation>
    <scope>NUCLEOTIDE SEQUENCE [LARGE SCALE GENOMIC DNA]</scope>
    <source>
        <strain evidence="2 3">S276</strain>
    </source>
</reference>
<evidence type="ECO:0000313" key="3">
    <source>
        <dbReference type="Proteomes" id="UP000265515"/>
    </source>
</evidence>
<organism evidence="2 3">
    <name type="scientific">Chara braunii</name>
    <name type="common">Braun's stonewort</name>
    <dbReference type="NCBI Taxonomy" id="69332"/>
    <lineage>
        <taxon>Eukaryota</taxon>
        <taxon>Viridiplantae</taxon>
        <taxon>Streptophyta</taxon>
        <taxon>Charophyceae</taxon>
        <taxon>Charales</taxon>
        <taxon>Characeae</taxon>
        <taxon>Chara</taxon>
    </lineage>
</organism>
<proteinExistence type="predicted"/>
<feature type="compositionally biased region" description="Basic residues" evidence="1">
    <location>
        <begin position="203"/>
        <end position="212"/>
    </location>
</feature>
<dbReference type="STRING" id="69332.A0A388KAD6"/>
<accession>A0A388KAD6</accession>
<evidence type="ECO:0000313" key="2">
    <source>
        <dbReference type="EMBL" id="GBG66987.1"/>
    </source>
</evidence>
<feature type="region of interest" description="Disordered" evidence="1">
    <location>
        <begin position="1"/>
        <end position="26"/>
    </location>
</feature>
<dbReference type="Proteomes" id="UP000265515">
    <property type="component" value="Unassembled WGS sequence"/>
</dbReference>
<feature type="compositionally biased region" description="Basic residues" evidence="1">
    <location>
        <begin position="249"/>
        <end position="305"/>
    </location>
</feature>
<feature type="region of interest" description="Disordered" evidence="1">
    <location>
        <begin position="201"/>
        <end position="305"/>
    </location>
</feature>
<evidence type="ECO:0000256" key="1">
    <source>
        <dbReference type="SAM" id="MobiDB-lite"/>
    </source>
</evidence>
<dbReference type="EMBL" id="BFEA01000081">
    <property type="protein sequence ID" value="GBG66987.1"/>
    <property type="molecule type" value="Genomic_DNA"/>
</dbReference>
<gene>
    <name evidence="2" type="ORF">CBR_g74673</name>
</gene>
<protein>
    <submittedName>
        <fullName evidence="2">Uncharacterized protein</fullName>
    </submittedName>
</protein>
<keyword evidence="3" id="KW-1185">Reference proteome</keyword>